<feature type="domain" description="DUF4139" evidence="2">
    <location>
        <begin position="200"/>
        <end position="504"/>
    </location>
</feature>
<dbReference type="AlphaFoldDB" id="A0A1M6QL53"/>
<dbReference type="Pfam" id="PF13598">
    <property type="entry name" value="DUF4139"/>
    <property type="match status" value="1"/>
</dbReference>
<dbReference type="InterPro" id="IPR011935">
    <property type="entry name" value="CHP02231"/>
</dbReference>
<sequence>MELHAPIVAVTVHPGRARITRRGRVTLPAGGSEVVVPDLPGSLLEESVRVVGRGEGMRVIGVDVRHRDLAEVPDERVRAAEAALRDAERALADVDAADAGAAARQDLLTRLAERSGSRLAVALAEGTTQLSQVTAIGESVAAEVAEVAKLRRRCAEQRAEAEHAVNAARAELDRLRNSGRSRREVVVAVEAAGAGELELEAVYQVEGAGWSTAYDVRLTGSGAVALTWHGMVWQHSGEDWPACELTLSTARPTVAATVPELEPWWVAPEPPVRPMPRAAAAPGAAKEMAAFDTAGWVAAEPVPETSEHAIATSWRLPRPTAVPADGTPHRTTVTTAELPVRLDHVVAPAVSTDVHLRATVTNTSGHVLLAGPASCYLDEAFVGTTAIEQTAPDAEFELALGVDDRVVAERELTSRTTHKARFGANRAAVEEWTTTVVNRRPSPIHLVVRDRVPVTRSADIKIVDVVLKPEPAERDDLGRIEWTATLQPGAEWTATARFGVEAPRDMRLTGWQ</sequence>
<dbReference type="InterPro" id="IPR037291">
    <property type="entry name" value="DUF4139"/>
</dbReference>
<reference evidence="4 5" key="1">
    <citation type="submission" date="2016-11" db="EMBL/GenBank/DDBJ databases">
        <authorList>
            <person name="Jaros S."/>
            <person name="Januszkiewicz K."/>
            <person name="Wedrychowicz H."/>
        </authorList>
    </citation>
    <scope>NUCLEOTIDE SEQUENCE [LARGE SCALE GENOMIC DNA]</scope>
    <source>
        <strain evidence="4 5">DSM 43832</strain>
    </source>
</reference>
<gene>
    <name evidence="4" type="ORF">SAMN05443637_103384</name>
</gene>
<dbReference type="RefSeq" id="WP_073455881.1">
    <property type="nucleotide sequence ID" value="NZ_FRAP01000003.1"/>
</dbReference>
<dbReference type="OrthoDB" id="9777444at2"/>
<evidence type="ECO:0000313" key="5">
    <source>
        <dbReference type="Proteomes" id="UP000184363"/>
    </source>
</evidence>
<protein>
    <recommendedName>
        <fullName evidence="6">DUF4139 domain-containing protein</fullName>
    </recommendedName>
</protein>
<dbReference type="Pfam" id="PF13600">
    <property type="entry name" value="DUF4140"/>
    <property type="match status" value="1"/>
</dbReference>
<dbReference type="InterPro" id="IPR025554">
    <property type="entry name" value="DUF4140"/>
</dbReference>
<feature type="domain" description="DUF4140" evidence="3">
    <location>
        <begin position="10"/>
        <end position="108"/>
    </location>
</feature>
<dbReference type="PANTHER" id="PTHR31005:SF8">
    <property type="entry name" value="DUF4139 DOMAIN-CONTAINING PROTEIN"/>
    <property type="match status" value="1"/>
</dbReference>
<evidence type="ECO:0000259" key="2">
    <source>
        <dbReference type="Pfam" id="PF13598"/>
    </source>
</evidence>
<dbReference type="Proteomes" id="UP000184363">
    <property type="component" value="Unassembled WGS sequence"/>
</dbReference>
<organism evidence="4 5">
    <name type="scientific">Pseudonocardia thermophila</name>
    <dbReference type="NCBI Taxonomy" id="1848"/>
    <lineage>
        <taxon>Bacteria</taxon>
        <taxon>Bacillati</taxon>
        <taxon>Actinomycetota</taxon>
        <taxon>Actinomycetes</taxon>
        <taxon>Pseudonocardiales</taxon>
        <taxon>Pseudonocardiaceae</taxon>
        <taxon>Pseudonocardia</taxon>
    </lineage>
</organism>
<feature type="coiled-coil region" evidence="1">
    <location>
        <begin position="140"/>
        <end position="178"/>
    </location>
</feature>
<evidence type="ECO:0000259" key="3">
    <source>
        <dbReference type="Pfam" id="PF13600"/>
    </source>
</evidence>
<evidence type="ECO:0000313" key="4">
    <source>
        <dbReference type="EMBL" id="SHK20783.1"/>
    </source>
</evidence>
<evidence type="ECO:0008006" key="6">
    <source>
        <dbReference type="Google" id="ProtNLM"/>
    </source>
</evidence>
<name>A0A1M6QL53_PSETH</name>
<proteinExistence type="predicted"/>
<dbReference type="PANTHER" id="PTHR31005">
    <property type="entry name" value="DUF4139 DOMAIN-CONTAINING PROTEIN"/>
    <property type="match status" value="1"/>
</dbReference>
<dbReference type="NCBIfam" id="TIGR02231">
    <property type="entry name" value="mucoidy inhibitor MuiA family protein"/>
    <property type="match status" value="1"/>
</dbReference>
<keyword evidence="1" id="KW-0175">Coiled coil</keyword>
<dbReference type="EMBL" id="FRAP01000003">
    <property type="protein sequence ID" value="SHK20783.1"/>
    <property type="molecule type" value="Genomic_DNA"/>
</dbReference>
<keyword evidence="5" id="KW-1185">Reference proteome</keyword>
<evidence type="ECO:0000256" key="1">
    <source>
        <dbReference type="SAM" id="Coils"/>
    </source>
</evidence>
<accession>A0A1M6QL53</accession>